<sequence>MNKIMRIVLVVLGMGVIGTSVYFYQLYKNVEQTAHAIFEPLPPAPDAGQDKTKQPPSAPQSSPAAGTAQTIPNAQKTQEAEENKAVSILVFGVDKRGTDAGRSDTIIYLASNPTLKQTLMFSIPRDTRTQMADSGKQDKINHAYAFGGMTATVRTVEAFLNTPIDYYVKVDMEGFLNIIDSLGGVVVDNAHAFSYEGYRFEKGKIALDGKKALAYARMRHDDPEGDFGRNKRQQLILQQLMGKAKEISTVNKLDKVLADIGASVKTNLTFDDMKNLMFHYKSGLDQINVLRINGQGEMINGIYYYAVSNEERSHIKSQIDQVLHGAAEAKTSQNS</sequence>
<evidence type="ECO:0000256" key="3">
    <source>
        <dbReference type="SAM" id="Phobius"/>
    </source>
</evidence>
<dbReference type="Proteomes" id="UP000198915">
    <property type="component" value="Unassembled WGS sequence"/>
</dbReference>
<evidence type="ECO:0000259" key="4">
    <source>
        <dbReference type="Pfam" id="PF03816"/>
    </source>
</evidence>
<evidence type="ECO:0000256" key="1">
    <source>
        <dbReference type="ARBA" id="ARBA00006068"/>
    </source>
</evidence>
<evidence type="ECO:0000256" key="2">
    <source>
        <dbReference type="SAM" id="MobiDB-lite"/>
    </source>
</evidence>
<protein>
    <submittedName>
        <fullName evidence="5">Transcriptional attenuator, LytR family</fullName>
    </submittedName>
</protein>
<dbReference type="PANTHER" id="PTHR33392:SF6">
    <property type="entry name" value="POLYISOPRENYL-TEICHOIC ACID--PEPTIDOGLYCAN TEICHOIC ACID TRANSFERASE TAGU"/>
    <property type="match status" value="1"/>
</dbReference>
<dbReference type="AlphaFoldDB" id="A0A1I3VQ59"/>
<gene>
    <name evidence="5" type="ORF">SAMN05518846_107129</name>
</gene>
<keyword evidence="3" id="KW-0472">Membrane</keyword>
<keyword evidence="3" id="KW-0812">Transmembrane</keyword>
<dbReference type="EMBL" id="FORT01000007">
    <property type="protein sequence ID" value="SFJ97385.1"/>
    <property type="molecule type" value="Genomic_DNA"/>
</dbReference>
<evidence type="ECO:0000313" key="6">
    <source>
        <dbReference type="Proteomes" id="UP000198915"/>
    </source>
</evidence>
<accession>A0A1I3VQ59</accession>
<comment type="similarity">
    <text evidence="1">Belongs to the LytR/CpsA/Psr (LCP) family.</text>
</comment>
<dbReference type="PANTHER" id="PTHR33392">
    <property type="entry name" value="POLYISOPRENYL-TEICHOIC ACID--PEPTIDOGLYCAN TEICHOIC ACID TRANSFERASE TAGU"/>
    <property type="match status" value="1"/>
</dbReference>
<dbReference type="RefSeq" id="WP_092268656.1">
    <property type="nucleotide sequence ID" value="NZ_FORT01000007.1"/>
</dbReference>
<feature type="domain" description="Cell envelope-related transcriptional attenuator" evidence="4">
    <location>
        <begin position="102"/>
        <end position="245"/>
    </location>
</feature>
<dbReference type="STRING" id="1884381.SAMN05518846_107129"/>
<evidence type="ECO:0000313" key="5">
    <source>
        <dbReference type="EMBL" id="SFJ97385.1"/>
    </source>
</evidence>
<feature type="transmembrane region" description="Helical" evidence="3">
    <location>
        <begin position="7"/>
        <end position="27"/>
    </location>
</feature>
<dbReference type="Gene3D" id="3.40.630.190">
    <property type="entry name" value="LCP protein"/>
    <property type="match status" value="1"/>
</dbReference>
<proteinExistence type="inferred from homology"/>
<feature type="region of interest" description="Disordered" evidence="2">
    <location>
        <begin position="39"/>
        <end position="79"/>
    </location>
</feature>
<reference evidence="6" key="1">
    <citation type="submission" date="2016-10" db="EMBL/GenBank/DDBJ databases">
        <authorList>
            <person name="Varghese N."/>
            <person name="Submissions S."/>
        </authorList>
    </citation>
    <scope>NUCLEOTIDE SEQUENCE [LARGE SCALE GENOMIC DNA]</scope>
    <source>
        <strain evidence="6">OK042</strain>
    </source>
</reference>
<dbReference type="NCBIfam" id="TIGR00350">
    <property type="entry name" value="lytR_cpsA_psr"/>
    <property type="match status" value="1"/>
</dbReference>
<feature type="compositionally biased region" description="Polar residues" evidence="2">
    <location>
        <begin position="67"/>
        <end position="77"/>
    </location>
</feature>
<dbReference type="InterPro" id="IPR004474">
    <property type="entry name" value="LytR_CpsA_psr"/>
</dbReference>
<keyword evidence="6" id="KW-1185">Reference proteome</keyword>
<dbReference type="InterPro" id="IPR050922">
    <property type="entry name" value="LytR/CpsA/Psr_CW_biosynth"/>
</dbReference>
<organism evidence="5 6">
    <name type="scientific">Brevibacillus centrosporus</name>
    <dbReference type="NCBI Taxonomy" id="54910"/>
    <lineage>
        <taxon>Bacteria</taxon>
        <taxon>Bacillati</taxon>
        <taxon>Bacillota</taxon>
        <taxon>Bacilli</taxon>
        <taxon>Bacillales</taxon>
        <taxon>Paenibacillaceae</taxon>
        <taxon>Brevibacillus</taxon>
    </lineage>
</organism>
<dbReference type="Pfam" id="PF03816">
    <property type="entry name" value="LytR_cpsA_psr"/>
    <property type="match status" value="1"/>
</dbReference>
<keyword evidence="3" id="KW-1133">Transmembrane helix</keyword>
<name>A0A1I3VQ59_9BACL</name>